<dbReference type="RefSeq" id="WP_149615749.1">
    <property type="nucleotide sequence ID" value="NZ_CP043621.1"/>
</dbReference>
<reference evidence="2 3" key="1">
    <citation type="submission" date="2019-09" db="EMBL/GenBank/DDBJ databases">
        <title>Novel bacterium SH-1.</title>
        <authorList>
            <person name="Kim Y.-S."/>
            <person name="Kim K.-H."/>
        </authorList>
    </citation>
    <scope>NUCLEOTIDE SEQUENCE [LARGE SCALE GENOMIC DNA]</scope>
    <source>
        <strain evidence="2 3">SH-1</strain>
        <plasmid evidence="2 3">p3</plasmid>
    </source>
</reference>
<dbReference type="AlphaFoldDB" id="A0A5C2H299"/>
<feature type="domain" description="Carboxymuconolactone decarboxylase-like" evidence="1">
    <location>
        <begin position="42"/>
        <end position="117"/>
    </location>
</feature>
<sequence length="180" mass="18397">MARITQISDSVAAPEAATLFTAIKGKLGMVPNLYRVAANQPAVLGGLLGLNEALAGGSFDARTREAIALAVAGANSCDYCASAHAAISAGLNVAPGDVDAHLAGRSDDPRIAAILRLALAMVQARGLVTDADLTTARDAGLSDSDIVETVANVVANIFTNYLNHVAETDIDFPARKARAA</sequence>
<dbReference type="PANTHER" id="PTHR35446">
    <property type="entry name" value="SI:CH211-175M2.5"/>
    <property type="match status" value="1"/>
</dbReference>
<dbReference type="GO" id="GO:0051920">
    <property type="term" value="F:peroxiredoxin activity"/>
    <property type="evidence" value="ECO:0007669"/>
    <property type="project" value="InterPro"/>
</dbReference>
<protein>
    <submittedName>
        <fullName evidence="2">Carboxymuconolactone decarboxylase family protein</fullName>
    </submittedName>
</protein>
<dbReference type="PANTHER" id="PTHR35446:SF3">
    <property type="entry name" value="CMD DOMAIN-CONTAINING PROTEIN"/>
    <property type="match status" value="1"/>
</dbReference>
<dbReference type="InterPro" id="IPR004675">
    <property type="entry name" value="AhpD_core"/>
</dbReference>
<evidence type="ECO:0000259" key="1">
    <source>
        <dbReference type="Pfam" id="PF02627"/>
    </source>
</evidence>
<dbReference type="EMBL" id="CP043621">
    <property type="protein sequence ID" value="QEP30578.1"/>
    <property type="molecule type" value="Genomic_DNA"/>
</dbReference>
<dbReference type="Pfam" id="PF02627">
    <property type="entry name" value="CMD"/>
    <property type="match status" value="1"/>
</dbReference>
<name>A0A5C2H299_9RHOB</name>
<geneLocation type="plasmid" evidence="2 3">
    <name>p3</name>
</geneLocation>
<dbReference type="SUPFAM" id="SSF69118">
    <property type="entry name" value="AhpD-like"/>
    <property type="match status" value="1"/>
</dbReference>
<evidence type="ECO:0000313" key="2">
    <source>
        <dbReference type="EMBL" id="QEP30578.1"/>
    </source>
</evidence>
<dbReference type="InterPro" id="IPR003779">
    <property type="entry name" value="CMD-like"/>
</dbReference>
<dbReference type="Gene3D" id="1.20.1290.10">
    <property type="entry name" value="AhpD-like"/>
    <property type="match status" value="1"/>
</dbReference>
<accession>A0A5C2H299</accession>
<dbReference type="Proteomes" id="UP000237655">
    <property type="component" value="Plasmid p3"/>
</dbReference>
<dbReference type="KEGG" id="thas:C6Y53_20435"/>
<keyword evidence="3" id="KW-1185">Reference proteome</keyword>
<keyword evidence="2" id="KW-0614">Plasmid</keyword>
<gene>
    <name evidence="2" type="ORF">C6Y53_20435</name>
</gene>
<proteinExistence type="predicted"/>
<dbReference type="NCBIfam" id="TIGR00778">
    <property type="entry name" value="ahpD_dom"/>
    <property type="match status" value="1"/>
</dbReference>
<evidence type="ECO:0000313" key="3">
    <source>
        <dbReference type="Proteomes" id="UP000237655"/>
    </source>
</evidence>
<organism evidence="2 3">
    <name type="scientific">Pukyongiella litopenaei</name>
    <dbReference type="NCBI Taxonomy" id="2605946"/>
    <lineage>
        <taxon>Bacteria</taxon>
        <taxon>Pseudomonadati</taxon>
        <taxon>Pseudomonadota</taxon>
        <taxon>Alphaproteobacteria</taxon>
        <taxon>Rhodobacterales</taxon>
        <taxon>Paracoccaceae</taxon>
        <taxon>Pukyongiella</taxon>
    </lineage>
</organism>
<dbReference type="InterPro" id="IPR029032">
    <property type="entry name" value="AhpD-like"/>
</dbReference>